<comment type="caution">
    <text evidence="1">The sequence shown here is derived from an EMBL/GenBank/DDBJ whole genome shotgun (WGS) entry which is preliminary data.</text>
</comment>
<sequence length="75" mass="8739">MKGTVSYYVEALQTNVMNRLVENETTSLQATYEQLWNEVELAEENLQATYKENLTKAYTIVRNAMTFVERDEVIV</sequence>
<proteinExistence type="predicted"/>
<gene>
    <name evidence="1" type="ORF">H9895_01795</name>
</gene>
<evidence type="ECO:0000313" key="2">
    <source>
        <dbReference type="Proteomes" id="UP000823937"/>
    </source>
</evidence>
<organism evidence="1 2">
    <name type="scientific">Candidatus Pseudogracilibacillus intestinigallinarum</name>
    <dbReference type="NCBI Taxonomy" id="2838742"/>
    <lineage>
        <taxon>Bacteria</taxon>
        <taxon>Bacillati</taxon>
        <taxon>Bacillota</taxon>
        <taxon>Bacilli</taxon>
        <taxon>Bacillales</taxon>
        <taxon>Bacillaceae</taxon>
        <taxon>Pseudogracilibacillus</taxon>
    </lineage>
</organism>
<dbReference type="EMBL" id="DXHX01000026">
    <property type="protein sequence ID" value="HIV73795.1"/>
    <property type="molecule type" value="Genomic_DNA"/>
</dbReference>
<dbReference type="AlphaFoldDB" id="A0A9D1TJ48"/>
<dbReference type="Proteomes" id="UP000823937">
    <property type="component" value="Unassembled WGS sequence"/>
</dbReference>
<accession>A0A9D1TJ48</accession>
<reference evidence="1" key="1">
    <citation type="journal article" date="2021" name="PeerJ">
        <title>Extensive microbial diversity within the chicken gut microbiome revealed by metagenomics and culture.</title>
        <authorList>
            <person name="Gilroy R."/>
            <person name="Ravi A."/>
            <person name="Getino M."/>
            <person name="Pursley I."/>
            <person name="Horton D.L."/>
            <person name="Alikhan N.F."/>
            <person name="Baker D."/>
            <person name="Gharbi K."/>
            <person name="Hall N."/>
            <person name="Watson M."/>
            <person name="Adriaenssens E.M."/>
            <person name="Foster-Nyarko E."/>
            <person name="Jarju S."/>
            <person name="Secka A."/>
            <person name="Antonio M."/>
            <person name="Oren A."/>
            <person name="Chaudhuri R.R."/>
            <person name="La Ragione R."/>
            <person name="Hildebrand F."/>
            <person name="Pallen M.J."/>
        </authorList>
    </citation>
    <scope>NUCLEOTIDE SEQUENCE</scope>
    <source>
        <strain evidence="1">CHK169-2315</strain>
    </source>
</reference>
<reference evidence="1" key="2">
    <citation type="submission" date="2021-04" db="EMBL/GenBank/DDBJ databases">
        <authorList>
            <person name="Gilroy R."/>
        </authorList>
    </citation>
    <scope>NUCLEOTIDE SEQUENCE</scope>
    <source>
        <strain evidence="1">CHK169-2315</strain>
    </source>
</reference>
<name>A0A9D1TJ48_9BACI</name>
<protein>
    <submittedName>
        <fullName evidence="1">Uncharacterized protein</fullName>
    </submittedName>
</protein>
<evidence type="ECO:0000313" key="1">
    <source>
        <dbReference type="EMBL" id="HIV73795.1"/>
    </source>
</evidence>